<sequence length="257" mass="29423">MRYYLTTIFNLIIFLQANAECGSSGISVYPSKGEINKNGIIVIEGYSMSQPIIDSLNTKYPVYLESEGHKVRLRVLETLYGMYSLTQAVLKPEQELQVGKTYRLVIENRREIWLSGPLTRWNSETRKSEPIAWGVKNHVDKKPPVWRTLPRLVGKSVEYYGCGPEANAIFSLDIIGEGTLIRTEFVNLKTKKVRTYLLKKEHDGQLYVGHGMCSGAFSYTKEGKYKVRFRLMDMSGNMSENWTAWTTYDSPYRDSGD</sequence>
<evidence type="ECO:0000256" key="1">
    <source>
        <dbReference type="SAM" id="SignalP"/>
    </source>
</evidence>
<gene>
    <name evidence="2" type="ORF">FUAX_05720</name>
</gene>
<keyword evidence="3" id="KW-1185">Reference proteome</keyword>
<dbReference type="RefSeq" id="WP_338393418.1">
    <property type="nucleotide sequence ID" value="NZ_AP025314.1"/>
</dbReference>
<dbReference type="EMBL" id="AP025314">
    <property type="protein sequence ID" value="BDD08140.1"/>
    <property type="molecule type" value="Genomic_DNA"/>
</dbReference>
<keyword evidence="1" id="KW-0732">Signal</keyword>
<evidence type="ECO:0000313" key="2">
    <source>
        <dbReference type="EMBL" id="BDD08140.1"/>
    </source>
</evidence>
<proteinExistence type="predicted"/>
<feature type="signal peptide" evidence="1">
    <location>
        <begin position="1"/>
        <end position="19"/>
    </location>
</feature>
<dbReference type="AlphaFoldDB" id="A0AAU9DBI3"/>
<dbReference type="KEGG" id="fax:FUAX_05720"/>
<organism evidence="2 3">
    <name type="scientific">Fulvitalea axinellae</name>
    <dbReference type="NCBI Taxonomy" id="1182444"/>
    <lineage>
        <taxon>Bacteria</taxon>
        <taxon>Pseudomonadati</taxon>
        <taxon>Bacteroidota</taxon>
        <taxon>Cytophagia</taxon>
        <taxon>Cytophagales</taxon>
        <taxon>Persicobacteraceae</taxon>
        <taxon>Fulvitalea</taxon>
    </lineage>
</organism>
<dbReference type="Proteomes" id="UP001348817">
    <property type="component" value="Chromosome"/>
</dbReference>
<name>A0AAU9DBI3_9BACT</name>
<feature type="chain" id="PRO_5043885608" evidence="1">
    <location>
        <begin position="20"/>
        <end position="257"/>
    </location>
</feature>
<protein>
    <submittedName>
        <fullName evidence="2">Uncharacterized protein</fullName>
    </submittedName>
</protein>
<accession>A0AAU9DBI3</accession>
<reference evidence="2 3" key="1">
    <citation type="submission" date="2021-12" db="EMBL/GenBank/DDBJ databases">
        <title>Genome sequencing of bacteria with rrn-lacking chromosome and rrn-plasmid.</title>
        <authorList>
            <person name="Anda M."/>
            <person name="Iwasaki W."/>
        </authorList>
    </citation>
    <scope>NUCLEOTIDE SEQUENCE [LARGE SCALE GENOMIC DNA]</scope>
    <source>
        <strain evidence="2 3">DSM 100852</strain>
    </source>
</reference>
<evidence type="ECO:0000313" key="3">
    <source>
        <dbReference type="Proteomes" id="UP001348817"/>
    </source>
</evidence>